<dbReference type="HOGENOM" id="CLU_003827_7_0_9"/>
<dbReference type="GO" id="GO:0051537">
    <property type="term" value="F:2 iron, 2 sulfur cluster binding"/>
    <property type="evidence" value="ECO:0007669"/>
    <property type="project" value="InterPro"/>
</dbReference>
<dbReference type="SUPFAM" id="SSF54292">
    <property type="entry name" value="2Fe-2S ferredoxin-like"/>
    <property type="match status" value="1"/>
</dbReference>
<dbReference type="Proteomes" id="UP000002368">
    <property type="component" value="Chromosome"/>
</dbReference>
<dbReference type="Pfam" id="PF00175">
    <property type="entry name" value="NAD_binding_1"/>
    <property type="match status" value="1"/>
</dbReference>
<keyword evidence="4" id="KW-0408">Iron</keyword>
<sequence length="343" mass="38529">MSYKVKFLPVNVEIEIEEGEKVLDAAFRQGVLLAHGCREGQCSACKSVMVDGDYDLDRYSTFALPDYESEQGYVLLCQTLAYSDLTIELLNYNEEHMFLDNPIRTVSTEVSEIKRLTHDITRLRLRLKPGESLSFKAGQYVDIRLPGVDPARSFSMSSLPSQPEELEFMIKIIPGGYFSGILDQRLQVGDELEVTGPFGNFYYREGAEEMYVIGGGAGMAPLWSLMCDMAEKGIDRKIRFFYGARTARDLFYLDEIRELQDRFSDFAFVPALSEPSEGDNWSGATGMITEVLENYLQAHPPAAGIQGYLCGPPPMIDAAIRVLTNHGAEERNIFYDKFTASTK</sequence>
<dbReference type="PROSITE" id="PS00197">
    <property type="entry name" value="2FE2S_FER_1"/>
    <property type="match status" value="1"/>
</dbReference>
<dbReference type="KEGG" id="bts:Btus_1551"/>
<dbReference type="InterPro" id="IPR017938">
    <property type="entry name" value="Riboflavin_synthase-like_b-brl"/>
</dbReference>
<dbReference type="SUPFAM" id="SSF52343">
    <property type="entry name" value="Ferredoxin reductase-like, C-terminal NADP-linked domain"/>
    <property type="match status" value="1"/>
</dbReference>
<dbReference type="Pfam" id="PF00970">
    <property type="entry name" value="FAD_binding_6"/>
    <property type="match status" value="1"/>
</dbReference>
<dbReference type="PRINTS" id="PR00371">
    <property type="entry name" value="FPNCR"/>
</dbReference>
<gene>
    <name evidence="7" type="ordered locus">Btus_1551</name>
</gene>
<feature type="domain" description="2Fe-2S ferredoxin-type" evidence="5">
    <location>
        <begin position="3"/>
        <end position="93"/>
    </location>
</feature>
<dbReference type="InterPro" id="IPR001041">
    <property type="entry name" value="2Fe-2S_ferredoxin-type"/>
</dbReference>
<dbReference type="PROSITE" id="PS51085">
    <property type="entry name" value="2FE2S_FER_2"/>
    <property type="match status" value="1"/>
</dbReference>
<dbReference type="InterPro" id="IPR001709">
    <property type="entry name" value="Flavoprot_Pyr_Nucl_cyt_Rdtase"/>
</dbReference>
<dbReference type="PROSITE" id="PS51384">
    <property type="entry name" value="FAD_FR"/>
    <property type="match status" value="1"/>
</dbReference>
<evidence type="ECO:0000313" key="8">
    <source>
        <dbReference type="Proteomes" id="UP000002368"/>
    </source>
</evidence>
<dbReference type="InterPro" id="IPR008333">
    <property type="entry name" value="Cbr1-like_FAD-bd_dom"/>
</dbReference>
<keyword evidence="2" id="KW-0285">Flavoprotein</keyword>
<dbReference type="OrthoDB" id="9807864at2"/>
<dbReference type="Gene3D" id="3.10.20.30">
    <property type="match status" value="1"/>
</dbReference>
<dbReference type="InterPro" id="IPR039261">
    <property type="entry name" value="FNR_nucleotide-bd"/>
</dbReference>
<dbReference type="PANTHER" id="PTHR43644">
    <property type="entry name" value="NA(+)-TRANSLOCATING NADH-QUINONE REDUCTASE SUBUNIT"/>
    <property type="match status" value="1"/>
</dbReference>
<proteinExistence type="predicted"/>
<dbReference type="Pfam" id="PF00111">
    <property type="entry name" value="Fer2"/>
    <property type="match status" value="1"/>
</dbReference>
<dbReference type="CDD" id="cd00207">
    <property type="entry name" value="fer2"/>
    <property type="match status" value="1"/>
</dbReference>
<dbReference type="STRING" id="562970.Btus_1551"/>
<keyword evidence="1" id="KW-0813">Transport</keyword>
<evidence type="ECO:0000259" key="6">
    <source>
        <dbReference type="PROSITE" id="PS51384"/>
    </source>
</evidence>
<dbReference type="EMBL" id="CP002017">
    <property type="protein sequence ID" value="ADG06262.1"/>
    <property type="molecule type" value="Genomic_DNA"/>
</dbReference>
<keyword evidence="8" id="KW-1185">Reference proteome</keyword>
<dbReference type="Gene3D" id="2.40.30.10">
    <property type="entry name" value="Translation factors"/>
    <property type="match status" value="1"/>
</dbReference>
<dbReference type="Gene3D" id="3.40.50.80">
    <property type="entry name" value="Nucleotide-binding domain of ferredoxin-NADP reductase (FNR) module"/>
    <property type="match status" value="1"/>
</dbReference>
<dbReference type="InterPro" id="IPR006058">
    <property type="entry name" value="2Fe2S_fd_BS"/>
</dbReference>
<dbReference type="InterPro" id="IPR017927">
    <property type="entry name" value="FAD-bd_FR_type"/>
</dbReference>
<dbReference type="eggNOG" id="COG2871">
    <property type="taxonomic scope" value="Bacteria"/>
</dbReference>
<dbReference type="AlphaFoldDB" id="D5WPK3"/>
<protein>
    <submittedName>
        <fullName evidence="7">Oxidoreductase FAD-binding domain protein</fullName>
    </submittedName>
</protein>
<dbReference type="InterPro" id="IPR012675">
    <property type="entry name" value="Beta-grasp_dom_sf"/>
</dbReference>
<dbReference type="PRINTS" id="PR00410">
    <property type="entry name" value="PHEHYDRXLASE"/>
</dbReference>
<name>D5WPK3_KYRT2</name>
<evidence type="ECO:0000313" key="7">
    <source>
        <dbReference type="EMBL" id="ADG06262.1"/>
    </source>
</evidence>
<evidence type="ECO:0000256" key="1">
    <source>
        <dbReference type="ARBA" id="ARBA00022448"/>
    </source>
</evidence>
<dbReference type="InterPro" id="IPR036010">
    <property type="entry name" value="2Fe-2S_ferredoxin-like_sf"/>
</dbReference>
<dbReference type="InterPro" id="IPR001433">
    <property type="entry name" value="OxRdtase_FAD/NAD-bd"/>
</dbReference>
<evidence type="ECO:0000259" key="5">
    <source>
        <dbReference type="PROSITE" id="PS51085"/>
    </source>
</evidence>
<keyword evidence="3" id="KW-0274">FAD</keyword>
<evidence type="ECO:0000256" key="2">
    <source>
        <dbReference type="ARBA" id="ARBA00022630"/>
    </source>
</evidence>
<evidence type="ECO:0000256" key="3">
    <source>
        <dbReference type="ARBA" id="ARBA00022827"/>
    </source>
</evidence>
<reference evidence="7 8" key="1">
    <citation type="journal article" date="2011" name="Stand. Genomic Sci.">
        <title>Complete genome sequence of the thermophilic, hydrogen-oxidizing Bacillus tusciae type strain (T2) and reclassification in the new genus, Kyrpidia gen. nov. as Kyrpidia tusciae comb. nov. and emendation of the family Alicyclobacillaceae da Costa and Rainey, 2010.</title>
        <authorList>
            <person name="Klenk H.P."/>
            <person name="Lapidus A."/>
            <person name="Chertkov O."/>
            <person name="Copeland A."/>
            <person name="Del Rio T.G."/>
            <person name="Nolan M."/>
            <person name="Lucas S."/>
            <person name="Chen F."/>
            <person name="Tice H."/>
            <person name="Cheng J.F."/>
            <person name="Han C."/>
            <person name="Bruce D."/>
            <person name="Goodwin L."/>
            <person name="Pitluck S."/>
            <person name="Pati A."/>
            <person name="Ivanova N."/>
            <person name="Mavromatis K."/>
            <person name="Daum C."/>
            <person name="Chen A."/>
            <person name="Palaniappan K."/>
            <person name="Chang Y.J."/>
            <person name="Land M."/>
            <person name="Hauser L."/>
            <person name="Jeffries C.D."/>
            <person name="Detter J.C."/>
            <person name="Rohde M."/>
            <person name="Abt B."/>
            <person name="Pukall R."/>
            <person name="Goker M."/>
            <person name="Bristow J."/>
            <person name="Markowitz V."/>
            <person name="Hugenholtz P."/>
            <person name="Eisen J.A."/>
        </authorList>
    </citation>
    <scope>NUCLEOTIDE SEQUENCE [LARGE SCALE GENOMIC DNA]</scope>
    <source>
        <strain evidence="7 8">DSM 2912</strain>
    </source>
</reference>
<evidence type="ECO:0000256" key="4">
    <source>
        <dbReference type="ARBA" id="ARBA00023004"/>
    </source>
</evidence>
<dbReference type="PANTHER" id="PTHR43644:SF1">
    <property type="entry name" value="NAD(P)H-FLAVIN REDUCTASE"/>
    <property type="match status" value="1"/>
</dbReference>
<dbReference type="SUPFAM" id="SSF63380">
    <property type="entry name" value="Riboflavin synthase domain-like"/>
    <property type="match status" value="1"/>
</dbReference>
<organism evidence="7 8">
    <name type="scientific">Kyrpidia tusciae (strain DSM 2912 / NBRC 15312 / T2)</name>
    <name type="common">Bacillus tusciae</name>
    <dbReference type="NCBI Taxonomy" id="562970"/>
    <lineage>
        <taxon>Bacteria</taxon>
        <taxon>Bacillati</taxon>
        <taxon>Bacillota</taxon>
        <taxon>Bacilli</taxon>
        <taxon>Bacillales</taxon>
        <taxon>Alicyclobacillaceae</taxon>
        <taxon>Kyrpidia</taxon>
    </lineage>
</organism>
<feature type="domain" description="FAD-binding FR-type" evidence="6">
    <location>
        <begin position="103"/>
        <end position="204"/>
    </location>
</feature>
<dbReference type="GO" id="GO:0016491">
    <property type="term" value="F:oxidoreductase activity"/>
    <property type="evidence" value="ECO:0007669"/>
    <property type="project" value="InterPro"/>
</dbReference>
<accession>D5WPK3</accession>